<keyword evidence="3" id="KW-1185">Reference proteome</keyword>
<sequence>MSEFLLELQRNGAYLKVTAVDPVSGEEVSTLGPATDPEAVKRLAVQKLKNRLEALKPPPLNGGRGGIIC</sequence>
<dbReference type="InterPro" id="IPR054193">
    <property type="entry name" value="DUF6898"/>
</dbReference>
<comment type="caution">
    <text evidence="2">The sequence shown here is derived from an EMBL/GenBank/DDBJ whole genome shotgun (WGS) entry which is preliminary data.</text>
</comment>
<gene>
    <name evidence="2" type="ORF">PQU94_13720</name>
</gene>
<proteinExistence type="predicted"/>
<dbReference type="RefSeq" id="WP_272742010.1">
    <property type="nucleotide sequence ID" value="NZ_JAQQKW010000008.1"/>
</dbReference>
<name>A0ABT5IGM6_9CAUL</name>
<protein>
    <recommendedName>
        <fullName evidence="1">DUF6898 domain-containing protein</fullName>
    </recommendedName>
</protein>
<dbReference type="EMBL" id="JAQQKW010000008">
    <property type="protein sequence ID" value="MDC7695339.1"/>
    <property type="molecule type" value="Genomic_DNA"/>
</dbReference>
<feature type="domain" description="DUF6898" evidence="1">
    <location>
        <begin position="2"/>
        <end position="53"/>
    </location>
</feature>
<evidence type="ECO:0000313" key="2">
    <source>
        <dbReference type="EMBL" id="MDC7695339.1"/>
    </source>
</evidence>
<dbReference type="Proteomes" id="UP001216595">
    <property type="component" value="Unassembled WGS sequence"/>
</dbReference>
<organism evidence="2 3">
    <name type="scientific">Asticcacaulis currens</name>
    <dbReference type="NCBI Taxonomy" id="2984210"/>
    <lineage>
        <taxon>Bacteria</taxon>
        <taxon>Pseudomonadati</taxon>
        <taxon>Pseudomonadota</taxon>
        <taxon>Alphaproteobacteria</taxon>
        <taxon>Caulobacterales</taxon>
        <taxon>Caulobacteraceae</taxon>
        <taxon>Asticcacaulis</taxon>
    </lineage>
</organism>
<evidence type="ECO:0000259" key="1">
    <source>
        <dbReference type="Pfam" id="PF21839"/>
    </source>
</evidence>
<evidence type="ECO:0000313" key="3">
    <source>
        <dbReference type="Proteomes" id="UP001216595"/>
    </source>
</evidence>
<dbReference type="Pfam" id="PF21839">
    <property type="entry name" value="DUF6898"/>
    <property type="match status" value="1"/>
</dbReference>
<accession>A0ABT5IGM6</accession>
<reference evidence="2 3" key="1">
    <citation type="submission" date="2023-01" db="EMBL/GenBank/DDBJ databases">
        <title>Novel species of the genus Asticcacaulis isolated from rivers.</title>
        <authorList>
            <person name="Lu H."/>
        </authorList>
    </citation>
    <scope>NUCLEOTIDE SEQUENCE [LARGE SCALE GENOMIC DNA]</scope>
    <source>
        <strain evidence="2 3">DXS10W</strain>
    </source>
</reference>